<dbReference type="EMBL" id="JACGCI010000046">
    <property type="protein sequence ID" value="KAF6751996.1"/>
    <property type="molecule type" value="Genomic_DNA"/>
</dbReference>
<dbReference type="AlphaFoldDB" id="A0A8H6HUG7"/>
<comment type="caution">
    <text evidence="2">The sequence shown here is derived from an EMBL/GenBank/DDBJ whole genome shotgun (WGS) entry which is preliminary data.</text>
</comment>
<evidence type="ECO:0000313" key="2">
    <source>
        <dbReference type="EMBL" id="KAF6751996.1"/>
    </source>
</evidence>
<reference evidence="2 3" key="1">
    <citation type="submission" date="2020-07" db="EMBL/GenBank/DDBJ databases">
        <title>Comparative genomics of pyrophilous fungi reveals a link between fire events and developmental genes.</title>
        <authorList>
            <consortium name="DOE Joint Genome Institute"/>
            <person name="Steindorff A.S."/>
            <person name="Carver A."/>
            <person name="Calhoun S."/>
            <person name="Stillman K."/>
            <person name="Liu H."/>
            <person name="Lipzen A."/>
            <person name="Pangilinan J."/>
            <person name="Labutti K."/>
            <person name="Bruns T.D."/>
            <person name="Grigoriev I.V."/>
        </authorList>
    </citation>
    <scope>NUCLEOTIDE SEQUENCE [LARGE SCALE GENOMIC DNA]</scope>
    <source>
        <strain evidence="2 3">CBS 144469</strain>
    </source>
</reference>
<dbReference type="InterPro" id="IPR041078">
    <property type="entry name" value="Plavaka"/>
</dbReference>
<dbReference type="Pfam" id="PF18759">
    <property type="entry name" value="Plavaka"/>
    <property type="match status" value="1"/>
</dbReference>
<sequence>MPAHSDSLASRLRSFKCMHSGCKKVCRNARGLKQHENAIHPNLSSDESDNEAQAKKPVKEYHPFLNGVPVDAEGLPRPPQARPPIWKELDPSNPWTPFADRLGFEFCHHHYADAQSSAANINKGLDFWVAAKIQALGSAECDGLDAEWNSAKEMYEMIDKIQHGVSPFRTVKVRYAGPLPENPPSWMTQEYELCYRDSRQVLYTQLATADFASDFDPAPYRQYQGNGERIWSNLMSGEWAWRQADIIARTDRRTRGAMFVPCVCGLDKTTVSVHTGQQEYHPFYISAGNLSNVARRGHGNGVVPVAFLPIPKVPEGERKKKEYKRFARQLYHACIQLIFEPLRPGMTEPEVVRCPDGHLRRAIWGIGPVIADYPEQVWLSCIVQGWCPKCMARPENLDDPNAGRRTHELTDALVEAKAPGILWDEYGIRDDVVPFTHSFPRADIHELMAPDLLHQVIKGTFKDHLVEWIMEYLKLEHGEARSLEIIADIDRRISTVPIFPGLRRFADGRNFAQWTGDDSKALMKVYLAAIAGHVPDEMVQCLSVFLDICYIFRRNAITITAIEKAQQLLTKFHELREVFITTGTRSHTSLPRQHALSHFIPSIIDFGSPNGLCSSITESRHISAVKEPWRRSNRFNALSQMLVTIVRLDKINALHRLLSLQGYLEGTVSYGMARSFVASDLDERGGQLVVGDLEGVELDGEDEEDEGEVTSEAMLNEVTPVSGPRLASSVKLCATPARGYPRRLAELADQIRQPQLIDSFLEYLFEARYPDREPPPDIAKQMQYTGKVYVYHSAIARYYAPSDACGAGGMQRQTIRCNPKWRGKPRHDTVFVAESDEPGMRGLLVAQVLLLFSFVDPDTRKEHSCALVNWFNRSDDRPDPVTGMWVVEREESGGMRPLQVVNLSSIVRGAHLLPVYGSGMLPPWISFTNSLEAFQQYFVNPYIDHHAHELLSE</sequence>
<evidence type="ECO:0000313" key="3">
    <source>
        <dbReference type="Proteomes" id="UP000521943"/>
    </source>
</evidence>
<proteinExistence type="predicted"/>
<organism evidence="2 3">
    <name type="scientific">Ephemerocybe angulata</name>
    <dbReference type="NCBI Taxonomy" id="980116"/>
    <lineage>
        <taxon>Eukaryota</taxon>
        <taxon>Fungi</taxon>
        <taxon>Dikarya</taxon>
        <taxon>Basidiomycota</taxon>
        <taxon>Agaricomycotina</taxon>
        <taxon>Agaricomycetes</taxon>
        <taxon>Agaricomycetidae</taxon>
        <taxon>Agaricales</taxon>
        <taxon>Agaricineae</taxon>
        <taxon>Psathyrellaceae</taxon>
        <taxon>Ephemerocybe</taxon>
    </lineage>
</organism>
<dbReference type="PROSITE" id="PS00028">
    <property type="entry name" value="ZINC_FINGER_C2H2_1"/>
    <property type="match status" value="1"/>
</dbReference>
<protein>
    <recommendedName>
        <fullName evidence="1">C2H2-type domain-containing protein</fullName>
    </recommendedName>
</protein>
<accession>A0A8H6HUG7</accession>
<gene>
    <name evidence="2" type="ORF">DFP72DRAFT_1070698</name>
</gene>
<dbReference type="OrthoDB" id="3199698at2759"/>
<evidence type="ECO:0000259" key="1">
    <source>
        <dbReference type="PROSITE" id="PS00028"/>
    </source>
</evidence>
<name>A0A8H6HUG7_9AGAR</name>
<dbReference type="Proteomes" id="UP000521943">
    <property type="component" value="Unassembled WGS sequence"/>
</dbReference>
<keyword evidence="3" id="KW-1185">Reference proteome</keyword>
<dbReference type="InterPro" id="IPR013087">
    <property type="entry name" value="Znf_C2H2_type"/>
</dbReference>
<feature type="domain" description="C2H2-type" evidence="1">
    <location>
        <begin position="17"/>
        <end position="40"/>
    </location>
</feature>